<reference evidence="3 4" key="1">
    <citation type="journal article" date="2013" name="Int. J. Syst. Evol. Microbiol.">
        <title>Kordia antarctica sp. nov., isolated from Antarctic seawater.</title>
        <authorList>
            <person name="Baek K."/>
            <person name="Choi A."/>
            <person name="Kang I."/>
            <person name="Lee K."/>
            <person name="Cho J.C."/>
        </authorList>
    </citation>
    <scope>NUCLEOTIDE SEQUENCE [LARGE SCALE GENOMIC DNA]</scope>
    <source>
        <strain evidence="3 4">IMCC3317</strain>
    </source>
</reference>
<dbReference type="OrthoDB" id="1388659at2"/>
<dbReference type="GO" id="GO:0008170">
    <property type="term" value="F:N-methyltransferase activity"/>
    <property type="evidence" value="ECO:0007669"/>
    <property type="project" value="InterPro"/>
</dbReference>
<proteinExistence type="inferred from homology"/>
<dbReference type="InterPro" id="IPR003356">
    <property type="entry name" value="DNA_methylase_A-5"/>
</dbReference>
<keyword evidence="4" id="KW-1185">Reference proteome</keyword>
<accession>A0A7L4ZK68</accession>
<evidence type="ECO:0000313" key="3">
    <source>
        <dbReference type="EMBL" id="QHI37103.1"/>
    </source>
</evidence>
<dbReference type="Gene3D" id="3.40.50.150">
    <property type="entry name" value="Vaccinia Virus protein VP39"/>
    <property type="match status" value="1"/>
</dbReference>
<evidence type="ECO:0000259" key="2">
    <source>
        <dbReference type="Pfam" id="PF02384"/>
    </source>
</evidence>
<dbReference type="InterPro" id="IPR029063">
    <property type="entry name" value="SAM-dependent_MTases_sf"/>
</dbReference>
<gene>
    <name evidence="3" type="ORF">IMCC3317_24810</name>
</gene>
<dbReference type="AlphaFoldDB" id="A0A7L4ZK68"/>
<dbReference type="KEGG" id="kan:IMCC3317_24810"/>
<protein>
    <recommendedName>
        <fullName evidence="2">DNA methylase adenine-specific domain-containing protein</fullName>
    </recommendedName>
</protein>
<comment type="similarity">
    <text evidence="1">Belongs to the N(4)/N(6)-methyltransferase family.</text>
</comment>
<organism evidence="3 4">
    <name type="scientific">Kordia antarctica</name>
    <dbReference type="NCBI Taxonomy" id="1218801"/>
    <lineage>
        <taxon>Bacteria</taxon>
        <taxon>Pseudomonadati</taxon>
        <taxon>Bacteroidota</taxon>
        <taxon>Flavobacteriia</taxon>
        <taxon>Flavobacteriales</taxon>
        <taxon>Flavobacteriaceae</taxon>
        <taxon>Kordia</taxon>
    </lineage>
</organism>
<dbReference type="SUPFAM" id="SSF53335">
    <property type="entry name" value="S-adenosyl-L-methionine-dependent methyltransferases"/>
    <property type="match status" value="1"/>
</dbReference>
<name>A0A7L4ZK68_9FLAO</name>
<dbReference type="Pfam" id="PF02384">
    <property type="entry name" value="N6_Mtase"/>
    <property type="match status" value="1"/>
</dbReference>
<dbReference type="GO" id="GO:0003677">
    <property type="term" value="F:DNA binding"/>
    <property type="evidence" value="ECO:0007669"/>
    <property type="project" value="InterPro"/>
</dbReference>
<sequence length="885" mass="103412">MNVHVIHNTAKNGIEIVFSNPIAKELILFLQKLGFKHFFKDETKWYADYHPAYIRFANDLKKAIESDTDWNAITIAPSFKASEFFIEKLKFCIVEIRFKKKDYFIKDEYLVFENYKRIATIIAERFALKHFGTHFDSITIYPRNYKTKAKDLFDLGAIIGLDAKGQFLPVELPPSLWEYTTDHEDESINEDSTEVITVDKTHKFNNTGILENQPDFDQLLILEIIDKLVSIEQTTKVTDTRLIQTLITEIEEASTINFDALRLDKLKYIIRLYKEWFEDFPNCFKASVAIAIRPLIAFTNESFEIKSFATNLVFNTYQVANVLVPLYAHECFQKGLISLQQIPKLKIQFPYLFEVTIETLHKLSEFELFELSQLKNYSDLGININSRELDRHWQINGFDIFKRLDYPADLQYPYVSLIKGYISVQTLEQILDNDKQSYRWLYLMQNFRPIADLTIGIDSIDRKIKKLSEKLGDLKKGKGLTDIPYTKLLKKRENTQEKINALFESKKCIEVYIENMLSKQLDENDFIDTDVAINEPKIPKFYFDSFVAGMSLLYYKHKKPTLSQIENLSTSKKFPNKETLGEAIELSTIDHFRSVYRHANENYVWIDGMRNFWKNLQFDRSFTNDKQRFEHSQILPLPVAMMIARYLQMKEATSIFDPTAGSGNLLVGANERVTHANELCKLKRKSLKFSNFNEITNYDPTSPYPKEMHKSFDIVVCNPPLLKSTKTKNEKLDIIEEHLDNAHFMADTFQVQELISALALLTMKDDGKAVIVVNTHIVFDEKGRIKHKREFLNWLCKHYNIRDIINLDTAIITKDENKKQKKMLILIDGRKEKPSYNTPTKENQPHLADVIGSFYDLWERFKRNQLPSIDVMIEQLQIAVKQNEA</sequence>
<evidence type="ECO:0000313" key="4">
    <source>
        <dbReference type="Proteomes" id="UP000464657"/>
    </source>
</evidence>
<dbReference type="Proteomes" id="UP000464657">
    <property type="component" value="Chromosome"/>
</dbReference>
<dbReference type="EMBL" id="CP019288">
    <property type="protein sequence ID" value="QHI37103.1"/>
    <property type="molecule type" value="Genomic_DNA"/>
</dbReference>
<dbReference type="RefSeq" id="WP_160129750.1">
    <property type="nucleotide sequence ID" value="NZ_CP019288.1"/>
</dbReference>
<feature type="domain" description="DNA methylase adenine-specific" evidence="2">
    <location>
        <begin position="636"/>
        <end position="833"/>
    </location>
</feature>
<evidence type="ECO:0000256" key="1">
    <source>
        <dbReference type="ARBA" id="ARBA00006594"/>
    </source>
</evidence>